<dbReference type="PROSITE" id="PS50222">
    <property type="entry name" value="EF_HAND_2"/>
    <property type="match status" value="1"/>
</dbReference>
<proteinExistence type="predicted"/>
<dbReference type="InterPro" id="IPR018247">
    <property type="entry name" value="EF_Hand_1_Ca_BS"/>
</dbReference>
<dbReference type="AlphaFoldDB" id="A0A075G0Y5"/>
<feature type="compositionally biased region" description="Acidic residues" evidence="1">
    <location>
        <begin position="1"/>
        <end position="16"/>
    </location>
</feature>
<dbReference type="InterPro" id="IPR000261">
    <property type="entry name" value="EH_dom"/>
</dbReference>
<dbReference type="Gene3D" id="1.10.238.10">
    <property type="entry name" value="EF-hand"/>
    <property type="match status" value="1"/>
</dbReference>
<reference evidence="3" key="1">
    <citation type="journal article" date="2014" name="Genome Biol. Evol.">
        <title>Pangenome evidence for extensive interdomain horizontal transfer affecting lineage core and shell genes in uncultured planktonic thaumarchaeota and euryarchaeota.</title>
        <authorList>
            <person name="Deschamps P."/>
            <person name="Zivanovic Y."/>
            <person name="Moreira D."/>
            <person name="Rodriguez-Valera F."/>
            <person name="Lopez-Garcia P."/>
        </authorList>
    </citation>
    <scope>NUCLEOTIDE SEQUENCE</scope>
</reference>
<dbReference type="Pfam" id="PF12763">
    <property type="entry name" value="EH"/>
    <property type="match status" value="1"/>
</dbReference>
<evidence type="ECO:0000313" key="3">
    <source>
        <dbReference type="EMBL" id="AIE95487.1"/>
    </source>
</evidence>
<protein>
    <recommendedName>
        <fullName evidence="2">EF-hand domain-containing protein</fullName>
    </recommendedName>
</protein>
<sequence>MVDALDSIESDSDGDDFALPPPPPGLVMPPPPLDSPLNPPPPKFGFPQELSGDADLLDAANSLGDPPIPNQQASASDFKSVWENRKTSDPRIGTASRDGIYGQIDRIASGKSGSLMDRFSDRFGSELDREIIILRKKEQHDLRSIKPTVELISVPEEGTEMSFSEFLEAMDDEDFVVRVSDATGISSETLSNLDLNSLKSFFDKADLDDSGTLDFDEFVVAIQSFRTADEEFYRFFVVINSLLGEMPDEFTNSFIESESFVLFQQVGRDPQHTDDDSRVRFFGMINDLLGDLPDTVMHNFVESPDFELYKRVAERYGG</sequence>
<evidence type="ECO:0000256" key="1">
    <source>
        <dbReference type="SAM" id="MobiDB-lite"/>
    </source>
</evidence>
<dbReference type="PROSITE" id="PS00018">
    <property type="entry name" value="EF_HAND_1"/>
    <property type="match status" value="1"/>
</dbReference>
<dbReference type="InterPro" id="IPR002048">
    <property type="entry name" value="EF_hand_dom"/>
</dbReference>
<dbReference type="SMART" id="SM00054">
    <property type="entry name" value="EFh"/>
    <property type="match status" value="1"/>
</dbReference>
<dbReference type="InterPro" id="IPR011992">
    <property type="entry name" value="EF-hand-dom_pair"/>
</dbReference>
<feature type="region of interest" description="Disordered" evidence="1">
    <location>
        <begin position="1"/>
        <end position="75"/>
    </location>
</feature>
<dbReference type="EMBL" id="KF900453">
    <property type="protein sequence ID" value="AIE95487.1"/>
    <property type="molecule type" value="Genomic_DNA"/>
</dbReference>
<dbReference type="SUPFAM" id="SSF47473">
    <property type="entry name" value="EF-hand"/>
    <property type="match status" value="1"/>
</dbReference>
<name>A0A075G0Y5_9EURY</name>
<evidence type="ECO:0000259" key="2">
    <source>
        <dbReference type="PROSITE" id="PS50222"/>
    </source>
</evidence>
<feature type="compositionally biased region" description="Pro residues" evidence="1">
    <location>
        <begin position="19"/>
        <end position="44"/>
    </location>
</feature>
<accession>A0A075G0Y5</accession>
<feature type="domain" description="EF-hand" evidence="2">
    <location>
        <begin position="193"/>
        <end position="228"/>
    </location>
</feature>
<dbReference type="GO" id="GO:0005509">
    <property type="term" value="F:calcium ion binding"/>
    <property type="evidence" value="ECO:0007669"/>
    <property type="project" value="InterPro"/>
</dbReference>
<organism evidence="3">
    <name type="scientific">uncultured marine group II/III euryarchaeote AD1000_66_E09</name>
    <dbReference type="NCBI Taxonomy" id="1457798"/>
    <lineage>
        <taxon>Archaea</taxon>
        <taxon>Methanobacteriati</taxon>
        <taxon>Methanobacteriota</taxon>
        <taxon>environmental samples</taxon>
    </lineage>
</organism>